<accession>A0AAV4C7F5</accession>
<organism evidence="1 2">
    <name type="scientific">Plakobranchus ocellatus</name>
    <dbReference type="NCBI Taxonomy" id="259542"/>
    <lineage>
        <taxon>Eukaryota</taxon>
        <taxon>Metazoa</taxon>
        <taxon>Spiralia</taxon>
        <taxon>Lophotrochozoa</taxon>
        <taxon>Mollusca</taxon>
        <taxon>Gastropoda</taxon>
        <taxon>Heterobranchia</taxon>
        <taxon>Euthyneura</taxon>
        <taxon>Panpulmonata</taxon>
        <taxon>Sacoglossa</taxon>
        <taxon>Placobranchoidea</taxon>
        <taxon>Plakobranchidae</taxon>
        <taxon>Plakobranchus</taxon>
    </lineage>
</organism>
<protein>
    <submittedName>
        <fullName evidence="1">Uncharacterized protein</fullName>
    </submittedName>
</protein>
<evidence type="ECO:0000313" key="2">
    <source>
        <dbReference type="Proteomes" id="UP000735302"/>
    </source>
</evidence>
<name>A0AAV4C7F5_9GAST</name>
<evidence type="ECO:0000313" key="1">
    <source>
        <dbReference type="EMBL" id="GFO27620.1"/>
    </source>
</evidence>
<sequence length="115" mass="13196">MNRDEAYVTNKNNYIKIVDLNPPKALGQRGDVIKSGNLWRKRSLLQCWWREDMIARFFLGSWWRACQTKNIRCSLPIDVMVHPDGDISLIDLNLNLWFQNSGLGLSSTLDDAGVS</sequence>
<gene>
    <name evidence="1" type="ORF">PoB_005412500</name>
</gene>
<comment type="caution">
    <text evidence="1">The sequence shown here is derived from an EMBL/GenBank/DDBJ whole genome shotgun (WGS) entry which is preliminary data.</text>
</comment>
<proteinExistence type="predicted"/>
<keyword evidence="2" id="KW-1185">Reference proteome</keyword>
<dbReference type="EMBL" id="BLXT01005934">
    <property type="protein sequence ID" value="GFO27620.1"/>
    <property type="molecule type" value="Genomic_DNA"/>
</dbReference>
<dbReference type="AlphaFoldDB" id="A0AAV4C7F5"/>
<reference evidence="1 2" key="1">
    <citation type="journal article" date="2021" name="Elife">
        <title>Chloroplast acquisition without the gene transfer in kleptoplastic sea slugs, Plakobranchus ocellatus.</title>
        <authorList>
            <person name="Maeda T."/>
            <person name="Takahashi S."/>
            <person name="Yoshida T."/>
            <person name="Shimamura S."/>
            <person name="Takaki Y."/>
            <person name="Nagai Y."/>
            <person name="Toyoda A."/>
            <person name="Suzuki Y."/>
            <person name="Arimoto A."/>
            <person name="Ishii H."/>
            <person name="Satoh N."/>
            <person name="Nishiyama T."/>
            <person name="Hasebe M."/>
            <person name="Maruyama T."/>
            <person name="Minagawa J."/>
            <person name="Obokata J."/>
            <person name="Shigenobu S."/>
        </authorList>
    </citation>
    <scope>NUCLEOTIDE SEQUENCE [LARGE SCALE GENOMIC DNA]</scope>
</reference>
<dbReference type="Proteomes" id="UP000735302">
    <property type="component" value="Unassembled WGS sequence"/>
</dbReference>